<dbReference type="FunFam" id="2.40.160.50:FF:000009">
    <property type="entry name" value="Putative hemolysin activator protein"/>
    <property type="match status" value="1"/>
</dbReference>
<evidence type="ECO:0000259" key="10">
    <source>
        <dbReference type="Pfam" id="PF08479"/>
    </source>
</evidence>
<dbReference type="PANTHER" id="PTHR34597">
    <property type="entry name" value="SLR1661 PROTEIN"/>
    <property type="match status" value="1"/>
</dbReference>
<reference evidence="12" key="1">
    <citation type="journal article" date="2023" name="Front. Microbiol.">
        <title>Phylogeography and host specificity of Pasteurellaceae pathogenic to sea-farmed fish in the north-east Atlantic.</title>
        <authorList>
            <person name="Gulla S."/>
            <person name="Colquhoun D.J."/>
            <person name="Olsen A.B."/>
            <person name="Spilsberg B."/>
            <person name="Lagesen K."/>
            <person name="Aakesson C.P."/>
            <person name="Strom S."/>
            <person name="Manji F."/>
            <person name="Birkbeck T.H."/>
            <person name="Nilsen H.K."/>
        </authorList>
    </citation>
    <scope>NUCLEOTIDE SEQUENCE</scope>
    <source>
        <strain evidence="12">TW16_20</strain>
    </source>
</reference>
<dbReference type="Gene3D" id="3.10.20.310">
    <property type="entry name" value="membrane protein fhac"/>
    <property type="match status" value="1"/>
</dbReference>
<evidence type="ECO:0000256" key="5">
    <source>
        <dbReference type="ARBA" id="ARBA00023065"/>
    </source>
</evidence>
<keyword evidence="7" id="KW-0998">Cell outer membrane</keyword>
<feature type="chain" id="PRO_5042505556" evidence="8">
    <location>
        <begin position="23"/>
        <end position="593"/>
    </location>
</feature>
<dbReference type="InterPro" id="IPR051544">
    <property type="entry name" value="TPS_OM_transporter"/>
</dbReference>
<evidence type="ECO:0000256" key="4">
    <source>
        <dbReference type="ARBA" id="ARBA00022692"/>
    </source>
</evidence>
<dbReference type="GO" id="GO:0009279">
    <property type="term" value="C:cell outer membrane"/>
    <property type="evidence" value="ECO:0007669"/>
    <property type="project" value="UniProtKB-SubCell"/>
</dbReference>
<keyword evidence="5" id="KW-0406">Ion transport</keyword>
<keyword evidence="6" id="KW-0472">Membrane</keyword>
<comment type="subcellular location">
    <subcellularLocation>
        <location evidence="1">Cell outer membrane</location>
    </subcellularLocation>
</comment>
<dbReference type="GO" id="GO:0008320">
    <property type="term" value="F:protein transmembrane transporter activity"/>
    <property type="evidence" value="ECO:0007669"/>
    <property type="project" value="TreeGrafter"/>
</dbReference>
<sequence length="593" mass="67195">MKLILKLTIPLLSIIYSGQIIAHNVPNTNPEDIFKRSEQRQQSINQKLMPNMDTQGSSFSVITPSSDVYHSTVCFPIDKLRINVLDGKKTISTLSKYITRAINLEEINPQKLDEFVFKLSNKKGQKPCLNVRQINKISINLQNELIKEGWITSRILVPGQSLTEGNLLFTLITGYLNDVIISDDKASAFTAFPSSKGDILNLRDLEQGLDNMRRLPTVSTEINIIPSKEKNASDVEVKWQQRKNPIRLNISIDDSGGKSTGRYLGTISVAWDNPLHLNDILSASYTHNLLAGQKVTDPKGNVDKGKTYSYSLGYSIPFGYWLVDIKANHYFYDQVVAGVNRNYHYTGDSDQMSADLSRVLYRDNKYKITFGIGAWFKETRSYIDDAEIDVQHRKVGGWKANITQRSYFTKGILSGSLTYKRGTRAFGAIAAPEELFNEGTAKAKIWMVDINWEMPFKWGKEKFEWHSQLHGQVNQTKLTPQDMFSLGGRYNVRGFSGEKTLSAERGWYFRNDVAWQYKDNHQLYLGADIGRLYGASTKNLQGNMLSGAVLGFKGQFNKGGKWHYDVFIGKPIYQPRGFNADSMVTGFNINYSY</sequence>
<protein>
    <submittedName>
        <fullName evidence="12">ShlB/FhaC/HecB family hemolysin secretion/activation protein</fullName>
    </submittedName>
</protein>
<dbReference type="InterPro" id="IPR013686">
    <property type="entry name" value="Polypept-transport_assoc_ShlB"/>
</dbReference>
<dbReference type="PIRSF" id="PIRSF029745">
    <property type="entry name" value="FhaC"/>
    <property type="match status" value="1"/>
</dbReference>
<evidence type="ECO:0000259" key="9">
    <source>
        <dbReference type="Pfam" id="PF03865"/>
    </source>
</evidence>
<evidence type="ECO:0000256" key="8">
    <source>
        <dbReference type="SAM" id="SignalP"/>
    </source>
</evidence>
<dbReference type="Proteomes" id="UP001236239">
    <property type="component" value="Unassembled WGS sequence"/>
</dbReference>
<feature type="domain" description="ShlB POTRA" evidence="11">
    <location>
        <begin position="184"/>
        <end position="226"/>
    </location>
</feature>
<evidence type="ECO:0000313" key="12">
    <source>
        <dbReference type="EMBL" id="MDP8172254.1"/>
    </source>
</evidence>
<dbReference type="Pfam" id="PF17287">
    <property type="entry name" value="POTRA_3"/>
    <property type="match status" value="1"/>
</dbReference>
<keyword evidence="8" id="KW-0732">Signal</keyword>
<proteinExistence type="inferred from homology"/>
<dbReference type="GO" id="GO:0046819">
    <property type="term" value="P:protein secretion by the type V secretion system"/>
    <property type="evidence" value="ECO:0007669"/>
    <property type="project" value="TreeGrafter"/>
</dbReference>
<dbReference type="EMBL" id="JASAYQ010000003">
    <property type="protein sequence ID" value="MDP8172254.1"/>
    <property type="molecule type" value="Genomic_DNA"/>
</dbReference>
<evidence type="ECO:0000256" key="7">
    <source>
        <dbReference type="ARBA" id="ARBA00023237"/>
    </source>
</evidence>
<dbReference type="AlphaFoldDB" id="A0AAJ6N8N7"/>
<feature type="domain" description="Polypeptide-transport-associated ShlB-type" evidence="10">
    <location>
        <begin position="110"/>
        <end position="174"/>
    </location>
</feature>
<keyword evidence="4" id="KW-0812">Transmembrane</keyword>
<evidence type="ECO:0000256" key="1">
    <source>
        <dbReference type="ARBA" id="ARBA00004442"/>
    </source>
</evidence>
<dbReference type="InterPro" id="IPR027282">
    <property type="entry name" value="TPS"/>
</dbReference>
<comment type="caution">
    <text evidence="12">The sequence shown here is derived from an EMBL/GenBank/DDBJ whole genome shotgun (WGS) entry which is preliminary data.</text>
</comment>
<gene>
    <name evidence="12" type="ORF">QJU93_02640</name>
</gene>
<evidence type="ECO:0000256" key="3">
    <source>
        <dbReference type="ARBA" id="ARBA00022452"/>
    </source>
</evidence>
<evidence type="ECO:0000313" key="13">
    <source>
        <dbReference type="Proteomes" id="UP001236239"/>
    </source>
</evidence>
<dbReference type="Pfam" id="PF03865">
    <property type="entry name" value="ShlB"/>
    <property type="match status" value="1"/>
</dbReference>
<dbReference type="InterPro" id="IPR005565">
    <property type="entry name" value="Hemolysn_activator_HlyB_C"/>
</dbReference>
<name>A0AAJ6N8N7_9PAST</name>
<dbReference type="InterPro" id="IPR035251">
    <property type="entry name" value="ShlB_POTRA"/>
</dbReference>
<evidence type="ECO:0000256" key="6">
    <source>
        <dbReference type="ARBA" id="ARBA00023136"/>
    </source>
</evidence>
<evidence type="ECO:0000256" key="2">
    <source>
        <dbReference type="ARBA" id="ARBA00009055"/>
    </source>
</evidence>
<evidence type="ECO:0000259" key="11">
    <source>
        <dbReference type="Pfam" id="PF17287"/>
    </source>
</evidence>
<keyword evidence="3" id="KW-1134">Transmembrane beta strand</keyword>
<organism evidence="12 13">
    <name type="scientific">Phocoenobacter skyensis</name>
    <dbReference type="NCBI Taxonomy" id="97481"/>
    <lineage>
        <taxon>Bacteria</taxon>
        <taxon>Pseudomonadati</taxon>
        <taxon>Pseudomonadota</taxon>
        <taxon>Gammaproteobacteria</taxon>
        <taxon>Pasteurellales</taxon>
        <taxon>Pasteurellaceae</taxon>
        <taxon>Phocoenobacter</taxon>
    </lineage>
</organism>
<dbReference type="PANTHER" id="PTHR34597:SF3">
    <property type="entry name" value="OUTER MEMBRANE TRANSPORTER CDIB"/>
    <property type="match status" value="1"/>
</dbReference>
<dbReference type="GO" id="GO:0006811">
    <property type="term" value="P:monoatomic ion transport"/>
    <property type="evidence" value="ECO:0007669"/>
    <property type="project" value="UniProtKB-KW"/>
</dbReference>
<dbReference type="RefSeq" id="WP_306374376.1">
    <property type="nucleotide sequence ID" value="NZ_JASAYK010000004.1"/>
</dbReference>
<feature type="domain" description="Haemolysin activator HlyB C-terminal" evidence="9">
    <location>
        <begin position="232"/>
        <end position="554"/>
    </location>
</feature>
<comment type="similarity">
    <text evidence="2">Belongs to the TPS (TC 1.B.20) family.</text>
</comment>
<feature type="signal peptide" evidence="8">
    <location>
        <begin position="1"/>
        <end position="22"/>
    </location>
</feature>
<dbReference type="Gene3D" id="2.40.160.50">
    <property type="entry name" value="membrane protein fhac: a member of the omp85/tpsb transporter family"/>
    <property type="match status" value="1"/>
</dbReference>
<dbReference type="GO" id="GO:0098046">
    <property type="term" value="C:type V protein secretion system complex"/>
    <property type="evidence" value="ECO:0007669"/>
    <property type="project" value="TreeGrafter"/>
</dbReference>
<dbReference type="Pfam" id="PF08479">
    <property type="entry name" value="POTRA_2"/>
    <property type="match status" value="1"/>
</dbReference>
<keyword evidence="5" id="KW-0813">Transport</keyword>
<accession>A0AAJ6N8N7</accession>